<feature type="transmembrane region" description="Helical" evidence="12">
    <location>
        <begin position="191"/>
        <end position="214"/>
    </location>
</feature>
<organism evidence="14 15">
    <name type="scientific">Zostera marina</name>
    <name type="common">Eelgrass</name>
    <dbReference type="NCBI Taxonomy" id="29655"/>
    <lineage>
        <taxon>Eukaryota</taxon>
        <taxon>Viridiplantae</taxon>
        <taxon>Streptophyta</taxon>
        <taxon>Embryophyta</taxon>
        <taxon>Tracheophyta</taxon>
        <taxon>Spermatophyta</taxon>
        <taxon>Magnoliopsida</taxon>
        <taxon>Liliopsida</taxon>
        <taxon>Zosteraceae</taxon>
        <taxon>Zostera</taxon>
    </lineage>
</organism>
<evidence type="ECO:0000256" key="11">
    <source>
        <dbReference type="ARBA" id="ARBA00053762"/>
    </source>
</evidence>
<keyword evidence="3" id="KW-0813">Transport</keyword>
<feature type="transmembrane region" description="Helical" evidence="12">
    <location>
        <begin position="88"/>
        <end position="107"/>
    </location>
</feature>
<dbReference type="Pfam" id="PF03188">
    <property type="entry name" value="Cytochrom_B561"/>
    <property type="match status" value="1"/>
</dbReference>
<comment type="function">
    <text evidence="11">Two-heme-containing cytochrome. Catalyzes ascorbate-dependent trans-membrane electron transfer by utilizing a concerted H(+)/e(-) transfer mechanism.</text>
</comment>
<dbReference type="OrthoDB" id="907479at2759"/>
<dbReference type="OMA" id="LHFRGGM"/>
<evidence type="ECO:0000313" key="14">
    <source>
        <dbReference type="EMBL" id="KMZ70574.1"/>
    </source>
</evidence>
<feature type="transmembrane region" description="Helical" evidence="12">
    <location>
        <begin position="234"/>
        <end position="256"/>
    </location>
</feature>
<gene>
    <name evidence="14" type="ORF">ZOSMA_199G00110</name>
</gene>
<keyword evidence="6" id="KW-0479">Metal-binding</keyword>
<name>A0A0K9PNN4_ZOSMR</name>
<comment type="caution">
    <text evidence="14">The sequence shown here is derived from an EMBL/GenBank/DDBJ whole genome shotgun (WGS) entry which is preliminary data.</text>
</comment>
<evidence type="ECO:0000256" key="2">
    <source>
        <dbReference type="ARBA" id="ARBA00004141"/>
    </source>
</evidence>
<dbReference type="FunFam" id="1.20.120.1770:FF:000001">
    <property type="entry name" value="Cytochrome b reductase 1"/>
    <property type="match status" value="1"/>
</dbReference>
<dbReference type="InterPro" id="IPR006593">
    <property type="entry name" value="Cyt_b561/ferric_Rdtase_TM"/>
</dbReference>
<comment type="cofactor">
    <cofactor evidence="1">
        <name>heme b</name>
        <dbReference type="ChEBI" id="CHEBI:60344"/>
    </cofactor>
</comment>
<evidence type="ECO:0000256" key="7">
    <source>
        <dbReference type="ARBA" id="ARBA00022982"/>
    </source>
</evidence>
<evidence type="ECO:0000256" key="8">
    <source>
        <dbReference type="ARBA" id="ARBA00022989"/>
    </source>
</evidence>
<evidence type="ECO:0000256" key="9">
    <source>
        <dbReference type="ARBA" id="ARBA00023004"/>
    </source>
</evidence>
<evidence type="ECO:0000259" key="13">
    <source>
        <dbReference type="PROSITE" id="PS50939"/>
    </source>
</evidence>
<keyword evidence="10 12" id="KW-0472">Membrane</keyword>
<feature type="transmembrane region" description="Helical" evidence="12">
    <location>
        <begin position="119"/>
        <end position="140"/>
    </location>
</feature>
<keyword evidence="5 12" id="KW-0812">Transmembrane</keyword>
<dbReference type="Proteomes" id="UP000036987">
    <property type="component" value="Unassembled WGS sequence"/>
</dbReference>
<comment type="subcellular location">
    <subcellularLocation>
        <location evidence="2">Membrane</location>
        <topology evidence="2">Multi-pass membrane protein</topology>
    </subcellularLocation>
</comment>
<dbReference type="PANTHER" id="PTHR10106">
    <property type="entry name" value="CYTOCHROME B561-RELATED"/>
    <property type="match status" value="1"/>
</dbReference>
<accession>A0A0K9PNN4</accession>
<evidence type="ECO:0000313" key="15">
    <source>
        <dbReference type="Proteomes" id="UP000036987"/>
    </source>
</evidence>
<evidence type="ECO:0000256" key="3">
    <source>
        <dbReference type="ARBA" id="ARBA00022448"/>
    </source>
</evidence>
<dbReference type="PANTHER" id="PTHR10106:SF0">
    <property type="entry name" value="LD36721P"/>
    <property type="match status" value="1"/>
</dbReference>
<dbReference type="GO" id="GO:0016491">
    <property type="term" value="F:oxidoreductase activity"/>
    <property type="evidence" value="ECO:0000318"/>
    <property type="project" value="GO_Central"/>
</dbReference>
<feature type="transmembrane region" description="Helical" evidence="12">
    <location>
        <begin position="152"/>
        <end position="179"/>
    </location>
</feature>
<dbReference type="GO" id="GO:0046872">
    <property type="term" value="F:metal ion binding"/>
    <property type="evidence" value="ECO:0007669"/>
    <property type="project" value="UniProtKB-KW"/>
</dbReference>
<dbReference type="GO" id="GO:0016020">
    <property type="term" value="C:membrane"/>
    <property type="evidence" value="ECO:0007669"/>
    <property type="project" value="UniProtKB-SubCell"/>
</dbReference>
<dbReference type="PROSITE" id="PS50939">
    <property type="entry name" value="CYTOCHROME_B561"/>
    <property type="match status" value="1"/>
</dbReference>
<dbReference type="Gene3D" id="1.20.120.1770">
    <property type="match status" value="1"/>
</dbReference>
<dbReference type="AlphaFoldDB" id="A0A0K9PNN4"/>
<keyword evidence="7" id="KW-0249">Electron transport</keyword>
<keyword evidence="15" id="KW-1185">Reference proteome</keyword>
<dbReference type="SMART" id="SM00665">
    <property type="entry name" value="B561"/>
    <property type="match status" value="1"/>
</dbReference>
<protein>
    <submittedName>
        <fullName evidence="14">Putative transmembrane ascorbate ferrireductase 2</fullName>
    </submittedName>
</protein>
<feature type="transmembrane region" description="Helical" evidence="12">
    <location>
        <begin position="48"/>
        <end position="68"/>
    </location>
</feature>
<dbReference type="STRING" id="29655.A0A0K9PNN4"/>
<dbReference type="CDD" id="cd08766">
    <property type="entry name" value="Cyt_b561_ACYB-1_like"/>
    <property type="match status" value="1"/>
</dbReference>
<keyword evidence="8 12" id="KW-1133">Transmembrane helix</keyword>
<feature type="domain" description="Cytochrome b561" evidence="13">
    <location>
        <begin position="51"/>
        <end position="255"/>
    </location>
</feature>
<evidence type="ECO:0000256" key="6">
    <source>
        <dbReference type="ARBA" id="ARBA00022723"/>
    </source>
</evidence>
<evidence type="ECO:0000256" key="5">
    <source>
        <dbReference type="ARBA" id="ARBA00022692"/>
    </source>
</evidence>
<sequence length="269" mass="30141">MQKSEESEEIYSVQLELQRQSDHQRQKISSSASPFSTMSAVPIVRFPIFPFIRFTAVAIAVMMLYWTFHFRGGMTLFSENKPLIFNVHPVLMLIGYLLLSGEAMLVYQTMAGTKNFKKSMHLSIQFIALFLGLVGLWAVIKFHNEKGVDKFYSLHSWLGLTCLFLFAIQWALGFVTFWYPGGSRNSRASLLPWHVFLGVYIYVLSVATAVSGLLEKATFLQGSSIITHYSTEAMLINSIGIFLVILGGLVVLAVIAPTTKNDVHRNGAD</sequence>
<dbReference type="InterPro" id="IPR043205">
    <property type="entry name" value="CYB561/CYBRD1-like"/>
</dbReference>
<proteinExistence type="predicted"/>
<reference evidence="15" key="1">
    <citation type="journal article" date="2016" name="Nature">
        <title>The genome of the seagrass Zostera marina reveals angiosperm adaptation to the sea.</title>
        <authorList>
            <person name="Olsen J.L."/>
            <person name="Rouze P."/>
            <person name="Verhelst B."/>
            <person name="Lin Y.-C."/>
            <person name="Bayer T."/>
            <person name="Collen J."/>
            <person name="Dattolo E."/>
            <person name="De Paoli E."/>
            <person name="Dittami S."/>
            <person name="Maumus F."/>
            <person name="Michel G."/>
            <person name="Kersting A."/>
            <person name="Lauritano C."/>
            <person name="Lohaus R."/>
            <person name="Toepel M."/>
            <person name="Tonon T."/>
            <person name="Vanneste K."/>
            <person name="Amirebrahimi M."/>
            <person name="Brakel J."/>
            <person name="Bostroem C."/>
            <person name="Chovatia M."/>
            <person name="Grimwood J."/>
            <person name="Jenkins J.W."/>
            <person name="Jueterbock A."/>
            <person name="Mraz A."/>
            <person name="Stam W.T."/>
            <person name="Tice H."/>
            <person name="Bornberg-Bauer E."/>
            <person name="Green P.J."/>
            <person name="Pearson G.A."/>
            <person name="Procaccini G."/>
            <person name="Duarte C.M."/>
            <person name="Schmutz J."/>
            <person name="Reusch T.B.H."/>
            <person name="Van de Peer Y."/>
        </authorList>
    </citation>
    <scope>NUCLEOTIDE SEQUENCE [LARGE SCALE GENOMIC DNA]</scope>
    <source>
        <strain evidence="15">cv. Finnish</strain>
    </source>
</reference>
<evidence type="ECO:0000256" key="1">
    <source>
        <dbReference type="ARBA" id="ARBA00001970"/>
    </source>
</evidence>
<evidence type="ECO:0000256" key="4">
    <source>
        <dbReference type="ARBA" id="ARBA00022617"/>
    </source>
</evidence>
<evidence type="ECO:0000256" key="10">
    <source>
        <dbReference type="ARBA" id="ARBA00023136"/>
    </source>
</evidence>
<evidence type="ECO:0000256" key="12">
    <source>
        <dbReference type="SAM" id="Phobius"/>
    </source>
</evidence>
<keyword evidence="4" id="KW-0349">Heme</keyword>
<keyword evidence="9" id="KW-0408">Iron</keyword>
<dbReference type="EMBL" id="LFYR01000727">
    <property type="protein sequence ID" value="KMZ70574.1"/>
    <property type="molecule type" value="Genomic_DNA"/>
</dbReference>